<evidence type="ECO:0000313" key="11">
    <source>
        <dbReference type="EnsemblPlants" id="QL08p045995:mrna"/>
    </source>
</evidence>
<keyword evidence="4 10" id="KW-0812">Transmembrane</keyword>
<organism evidence="11 12">
    <name type="scientific">Quercus lobata</name>
    <name type="common">Valley oak</name>
    <dbReference type="NCBI Taxonomy" id="97700"/>
    <lineage>
        <taxon>Eukaryota</taxon>
        <taxon>Viridiplantae</taxon>
        <taxon>Streptophyta</taxon>
        <taxon>Embryophyta</taxon>
        <taxon>Tracheophyta</taxon>
        <taxon>Spermatophyta</taxon>
        <taxon>Magnoliopsida</taxon>
        <taxon>eudicotyledons</taxon>
        <taxon>Gunneridae</taxon>
        <taxon>Pentapetalae</taxon>
        <taxon>rosids</taxon>
        <taxon>fabids</taxon>
        <taxon>Fagales</taxon>
        <taxon>Fagaceae</taxon>
        <taxon>Quercus</taxon>
    </lineage>
</organism>
<dbReference type="EMBL" id="LRBV02000008">
    <property type="status" value="NOT_ANNOTATED_CDS"/>
    <property type="molecule type" value="Genomic_DNA"/>
</dbReference>
<dbReference type="PANTHER" id="PTHR31086">
    <property type="entry name" value="ALUMINUM-ACTIVATED MALATE TRANSPORTER 10"/>
    <property type="match status" value="1"/>
</dbReference>
<feature type="transmembrane region" description="Helical" evidence="10">
    <location>
        <begin position="99"/>
        <end position="118"/>
    </location>
</feature>
<feature type="transmembrane region" description="Helical" evidence="10">
    <location>
        <begin position="68"/>
        <end position="87"/>
    </location>
</feature>
<evidence type="ECO:0000256" key="8">
    <source>
        <dbReference type="ARBA" id="ARBA00023303"/>
    </source>
</evidence>
<evidence type="ECO:0000256" key="5">
    <source>
        <dbReference type="ARBA" id="ARBA00022989"/>
    </source>
</evidence>
<evidence type="ECO:0000256" key="6">
    <source>
        <dbReference type="ARBA" id="ARBA00023065"/>
    </source>
</evidence>
<evidence type="ECO:0000313" key="12">
    <source>
        <dbReference type="Proteomes" id="UP000594261"/>
    </source>
</evidence>
<reference evidence="11 12" key="1">
    <citation type="journal article" date="2016" name="G3 (Bethesda)">
        <title>First Draft Assembly and Annotation of the Genome of a California Endemic Oak Quercus lobata Nee (Fagaceae).</title>
        <authorList>
            <person name="Sork V.L."/>
            <person name="Fitz-Gibbon S.T."/>
            <person name="Puiu D."/>
            <person name="Crepeau M."/>
            <person name="Gugger P.F."/>
            <person name="Sherman R."/>
            <person name="Stevens K."/>
            <person name="Langley C.H."/>
            <person name="Pellegrini M."/>
            <person name="Salzberg S.L."/>
        </authorList>
    </citation>
    <scope>NUCLEOTIDE SEQUENCE [LARGE SCALE GENOMIC DNA]</scope>
    <source>
        <strain evidence="11 12">cv. SW786</strain>
    </source>
</reference>
<evidence type="ECO:0000256" key="4">
    <source>
        <dbReference type="ARBA" id="ARBA00022692"/>
    </source>
</evidence>
<evidence type="ECO:0000256" key="3">
    <source>
        <dbReference type="ARBA" id="ARBA00022448"/>
    </source>
</evidence>
<feature type="compositionally biased region" description="Basic and acidic residues" evidence="9">
    <location>
        <begin position="486"/>
        <end position="495"/>
    </location>
</feature>
<evidence type="ECO:0008006" key="13">
    <source>
        <dbReference type="Google" id="ProtNLM"/>
    </source>
</evidence>
<evidence type="ECO:0000256" key="10">
    <source>
        <dbReference type="SAM" id="Phobius"/>
    </source>
</evidence>
<dbReference type="Pfam" id="PF11744">
    <property type="entry name" value="ALMT"/>
    <property type="match status" value="1"/>
</dbReference>
<keyword evidence="6" id="KW-0406">Ion transport</keyword>
<feature type="transmembrane region" description="Helical" evidence="10">
    <location>
        <begin position="148"/>
        <end position="168"/>
    </location>
</feature>
<evidence type="ECO:0000256" key="2">
    <source>
        <dbReference type="ARBA" id="ARBA00007079"/>
    </source>
</evidence>
<dbReference type="EnsemblPlants" id="QL08p045995:mrna">
    <property type="protein sequence ID" value="QL08p045995:mrna"/>
    <property type="gene ID" value="QL08p045995"/>
</dbReference>
<feature type="transmembrane region" description="Helical" evidence="10">
    <location>
        <begin position="211"/>
        <end position="232"/>
    </location>
</feature>
<proteinExistence type="inferred from homology"/>
<reference evidence="11" key="2">
    <citation type="submission" date="2021-01" db="UniProtKB">
        <authorList>
            <consortium name="EnsemblPlants"/>
        </authorList>
    </citation>
    <scope>IDENTIFICATION</scope>
</reference>
<dbReference type="Proteomes" id="UP000594261">
    <property type="component" value="Chromosome 8"/>
</dbReference>
<name>A0A7N2MD56_QUELO</name>
<keyword evidence="12" id="KW-1185">Reference proteome</keyword>
<keyword evidence="8" id="KW-0407">Ion channel</keyword>
<evidence type="ECO:0000256" key="9">
    <source>
        <dbReference type="SAM" id="MobiDB-lite"/>
    </source>
</evidence>
<keyword evidence="3" id="KW-0813">Transport</keyword>
<dbReference type="InParanoid" id="A0A7N2MD56"/>
<keyword evidence="5 10" id="KW-1133">Transmembrane helix</keyword>
<sequence length="529" mass="58603">MANAKQVSGKLEWRINVPDGTSNVIVPESDQLVNKAWLWLKGLLCGLVLKIWRFLYKAWNLGVAEPKKVIHGVKVGLSLLLVSFFYYMRPLYEGVGGNAMWAVMTVVVVFESTVGATLCKCINRATGTFLAGSLALGVQWIANKSGETFEPIIIGISVFLLASATTFSRFIPSVKTRFDYGAMIFILTFSLVTVSGYRVDRLFELAYQRLSTVAIGTSLCIFITMVFCPIWAGSGLHDLIVCNLEKLADSLDGCVGECFKDNKTKFGTEEGPSKRMQGYKCVLNSKATEEVMANFARWEPAHGRFNFRHPWKQYLKIGASMRNCAYCIEALNSCINSEIQAPDYLKKHLSDVCMLLSTNSSEVLKELVIIMKTLTKSSKIELLIGEMNFAVQKLQDSLNSVPNSFIGPTVSTLQAPNEANRETIPKTAIPSLMDVFPMASLVYLLIQIAARIEGIADAVDQLAGLAEFKLAKDENSKQKKPTNKSTSDKQDHEAMKTSPKPIVDPLIFSKWNSFFPVEEVVSDLEGTRT</sequence>
<dbReference type="GO" id="GO:0034220">
    <property type="term" value="P:monoatomic ion transmembrane transport"/>
    <property type="evidence" value="ECO:0007669"/>
    <property type="project" value="UniProtKB-KW"/>
</dbReference>
<feature type="transmembrane region" description="Helical" evidence="10">
    <location>
        <begin position="180"/>
        <end position="199"/>
    </location>
</feature>
<keyword evidence="7 10" id="KW-0472">Membrane</keyword>
<dbReference type="InterPro" id="IPR020966">
    <property type="entry name" value="ALMT"/>
</dbReference>
<protein>
    <recommendedName>
        <fullName evidence="13">Aluminum-activated malate transporter 10</fullName>
    </recommendedName>
</protein>
<dbReference type="Gramene" id="QL08p045995:mrna">
    <property type="protein sequence ID" value="QL08p045995:mrna"/>
    <property type="gene ID" value="QL08p045995"/>
</dbReference>
<comment type="similarity">
    <text evidence="2">Belongs to the aromatic acid exporter (TC 2.A.85) family.</text>
</comment>
<dbReference type="OMA" id="WARMVSC"/>
<accession>A0A7N2MD56</accession>
<evidence type="ECO:0000256" key="7">
    <source>
        <dbReference type="ARBA" id="ARBA00023136"/>
    </source>
</evidence>
<dbReference type="AlphaFoldDB" id="A0A7N2MD56"/>
<dbReference type="GO" id="GO:0015743">
    <property type="term" value="P:malate transport"/>
    <property type="evidence" value="ECO:0007669"/>
    <property type="project" value="InterPro"/>
</dbReference>
<feature type="region of interest" description="Disordered" evidence="9">
    <location>
        <begin position="473"/>
        <end position="500"/>
    </location>
</feature>
<evidence type="ECO:0000256" key="1">
    <source>
        <dbReference type="ARBA" id="ARBA00004141"/>
    </source>
</evidence>
<comment type="subcellular location">
    <subcellularLocation>
        <location evidence="1">Membrane</location>
        <topology evidence="1">Multi-pass membrane protein</topology>
    </subcellularLocation>
</comment>
<dbReference type="GO" id="GO:0016020">
    <property type="term" value="C:membrane"/>
    <property type="evidence" value="ECO:0007669"/>
    <property type="project" value="UniProtKB-SubCell"/>
</dbReference>
<feature type="transmembrane region" description="Helical" evidence="10">
    <location>
        <begin position="125"/>
        <end position="142"/>
    </location>
</feature>
<feature type="transmembrane region" description="Helical" evidence="10">
    <location>
        <begin position="36"/>
        <end position="56"/>
    </location>
</feature>